<reference evidence="1" key="1">
    <citation type="submission" date="2023-02" db="EMBL/GenBank/DDBJ databases">
        <title>Colletotrichum kahawae CIFC_Que2 genome sequencing and assembly.</title>
        <authorList>
            <person name="Baroncelli R."/>
        </authorList>
    </citation>
    <scope>NUCLEOTIDE SEQUENCE</scope>
    <source>
        <strain evidence="1">CIFC_Que2</strain>
    </source>
</reference>
<gene>
    <name evidence="1" type="ORF">CKAH01_01863</name>
</gene>
<organism evidence="1 2">
    <name type="scientific">Colletotrichum kahawae</name>
    <name type="common">Coffee berry disease fungus</name>
    <dbReference type="NCBI Taxonomy" id="34407"/>
    <lineage>
        <taxon>Eukaryota</taxon>
        <taxon>Fungi</taxon>
        <taxon>Dikarya</taxon>
        <taxon>Ascomycota</taxon>
        <taxon>Pezizomycotina</taxon>
        <taxon>Sordariomycetes</taxon>
        <taxon>Hypocreomycetidae</taxon>
        <taxon>Glomerellales</taxon>
        <taxon>Glomerellaceae</taxon>
        <taxon>Colletotrichum</taxon>
        <taxon>Colletotrichum gloeosporioides species complex</taxon>
    </lineage>
</organism>
<proteinExistence type="predicted"/>
<keyword evidence="2" id="KW-1185">Reference proteome</keyword>
<evidence type="ECO:0000313" key="2">
    <source>
        <dbReference type="Proteomes" id="UP001281614"/>
    </source>
</evidence>
<dbReference type="Proteomes" id="UP001281614">
    <property type="component" value="Unassembled WGS sequence"/>
</dbReference>
<protein>
    <submittedName>
        <fullName evidence="1">Uncharacterized protein</fullName>
    </submittedName>
</protein>
<name>A0AAD9Y2V5_COLKA</name>
<comment type="caution">
    <text evidence="1">The sequence shown here is derived from an EMBL/GenBank/DDBJ whole genome shotgun (WGS) entry which is preliminary data.</text>
</comment>
<dbReference type="EMBL" id="VYYT01000444">
    <property type="protein sequence ID" value="KAK2735482.1"/>
    <property type="molecule type" value="Genomic_DNA"/>
</dbReference>
<accession>A0AAD9Y2V5</accession>
<dbReference type="AlphaFoldDB" id="A0AAD9Y2V5"/>
<sequence length="253" mass="29385">MSSQQLSSRFLVSLFFEGEHDEYGARWGRLTIRAAEAANDFIPEPILYENCEDCWDKAVVQFEIQPHQFSDNDRAAAQGAQIHENNWADDQPICGRSHSQLLLEDEHMSAVWARWVLDHMDIMQTLEGFTKRQTCPQKHQVQLPLRDLRFSRRGAVWTVEGRPMMEIWARETEWVQLRQKVQTLPDIPMQVPRLVKASLLEATDGMVRVTSDDTLQPFPGSIFPYRVCGGGFRRSLRHLLPLWIERLFTKATH</sequence>
<evidence type="ECO:0000313" key="1">
    <source>
        <dbReference type="EMBL" id="KAK2735482.1"/>
    </source>
</evidence>